<evidence type="ECO:0000313" key="15">
    <source>
        <dbReference type="Proteomes" id="UP000000212"/>
    </source>
</evidence>
<dbReference type="Proteomes" id="UP000000212">
    <property type="component" value="Chromosome"/>
</dbReference>
<dbReference type="InterPro" id="IPR046357">
    <property type="entry name" value="PPIase_dom_sf"/>
</dbReference>
<evidence type="ECO:0000256" key="8">
    <source>
        <dbReference type="ARBA" id="ARBA00023139"/>
    </source>
</evidence>
<evidence type="ECO:0000256" key="10">
    <source>
        <dbReference type="ARBA" id="ARBA00023288"/>
    </source>
</evidence>
<reference evidence="15" key="1">
    <citation type="journal article" date="2013" name="Genome Announc.">
        <title>Complete Chromosome Sequence of Carnobacterium maltaromaticum LMA 28.</title>
        <authorList>
            <person name="Cailliez-Grimal C."/>
            <person name="Chaillou S."/>
            <person name="Anba-Mondoloni J."/>
            <person name="Loux V."/>
            <person name="Afzal M.I."/>
            <person name="Rahman A."/>
            <person name="Kergourlay G."/>
            <person name="Champomier-Verges M.C."/>
            <person name="Zagorec M."/>
            <person name="Dalgaard P."/>
            <person name="Leisner J.J."/>
            <person name="Prevost H."/>
            <person name="Revol-Junelles A.M."/>
            <person name="Borges F."/>
        </authorList>
    </citation>
    <scope>NUCLEOTIDE SEQUENCE</scope>
    <source>
        <strain evidence="15">LMA28</strain>
    </source>
</reference>
<dbReference type="EMBL" id="HE999757">
    <property type="protein sequence ID" value="CCO10603.1"/>
    <property type="molecule type" value="Genomic_DNA"/>
</dbReference>
<evidence type="ECO:0000256" key="9">
    <source>
        <dbReference type="ARBA" id="ARBA00023235"/>
    </source>
</evidence>
<dbReference type="EC" id="5.2.1.8" evidence="11"/>
<dbReference type="GO" id="GO:0003755">
    <property type="term" value="F:peptidyl-prolyl cis-trans isomerase activity"/>
    <property type="evidence" value="ECO:0007669"/>
    <property type="project" value="UniProtKB-UniRule"/>
</dbReference>
<keyword evidence="6 11" id="KW-0697">Rotamase</keyword>
<dbReference type="PATRIC" id="fig|1234679.3.peg.1076"/>
<dbReference type="KEGG" id="cml:BN424_1122"/>
<dbReference type="InterPro" id="IPR023059">
    <property type="entry name" value="Foldase_PrsA"/>
</dbReference>
<keyword evidence="15" id="KW-1185">Reference proteome</keyword>
<dbReference type="Gene3D" id="3.10.50.40">
    <property type="match status" value="1"/>
</dbReference>
<evidence type="ECO:0000256" key="5">
    <source>
        <dbReference type="ARBA" id="ARBA00022729"/>
    </source>
</evidence>
<comment type="catalytic activity">
    <reaction evidence="1 11">
        <text>[protein]-peptidylproline (omega=180) = [protein]-peptidylproline (omega=0)</text>
        <dbReference type="Rhea" id="RHEA:16237"/>
        <dbReference type="Rhea" id="RHEA-COMP:10747"/>
        <dbReference type="Rhea" id="RHEA-COMP:10748"/>
        <dbReference type="ChEBI" id="CHEBI:83833"/>
        <dbReference type="ChEBI" id="CHEBI:83834"/>
        <dbReference type="EC" id="5.2.1.8"/>
    </reaction>
</comment>
<dbReference type="GO" id="GO:0006457">
    <property type="term" value="P:protein folding"/>
    <property type="evidence" value="ECO:0007669"/>
    <property type="project" value="UniProtKB-UniRule"/>
</dbReference>
<evidence type="ECO:0000256" key="4">
    <source>
        <dbReference type="ARBA" id="ARBA00022475"/>
    </source>
</evidence>
<dbReference type="GO" id="GO:0005886">
    <property type="term" value="C:plasma membrane"/>
    <property type="evidence" value="ECO:0007669"/>
    <property type="project" value="UniProtKB-SubCell"/>
</dbReference>
<dbReference type="InterPro" id="IPR037041">
    <property type="entry name" value="Trigger_fac_C_sf"/>
</dbReference>
<dbReference type="HOGENOM" id="CLU_034646_6_1_9"/>
<dbReference type="eggNOG" id="COG0760">
    <property type="taxonomic scope" value="Bacteria"/>
</dbReference>
<dbReference type="InterPro" id="IPR050245">
    <property type="entry name" value="PrsA_foldase"/>
</dbReference>
<dbReference type="Pfam" id="PF00639">
    <property type="entry name" value="Rotamase"/>
    <property type="match status" value="1"/>
</dbReference>
<dbReference type="PANTHER" id="PTHR47245:SF1">
    <property type="entry name" value="FOLDASE PROTEIN PRSA"/>
    <property type="match status" value="1"/>
</dbReference>
<dbReference type="AlphaFoldDB" id="K8EFJ8"/>
<dbReference type="SUPFAM" id="SSF54534">
    <property type="entry name" value="FKBP-like"/>
    <property type="match status" value="1"/>
</dbReference>
<dbReference type="GO" id="GO:0015031">
    <property type="term" value="P:protein transport"/>
    <property type="evidence" value="ECO:0007669"/>
    <property type="project" value="InterPro"/>
</dbReference>
<organism evidence="14 15">
    <name type="scientific">Carnobacterium maltaromaticum LMA28</name>
    <dbReference type="NCBI Taxonomy" id="1234679"/>
    <lineage>
        <taxon>Bacteria</taxon>
        <taxon>Bacillati</taxon>
        <taxon>Bacillota</taxon>
        <taxon>Bacilli</taxon>
        <taxon>Lactobacillales</taxon>
        <taxon>Carnobacteriaceae</taxon>
        <taxon>Carnobacterium</taxon>
    </lineage>
</organism>
<dbReference type="SUPFAM" id="SSF109998">
    <property type="entry name" value="Triger factor/SurA peptide-binding domain-like"/>
    <property type="match status" value="1"/>
</dbReference>
<sequence>MMKKFLVSFTVAAALLTMAGCSNSGKTVASTTSGKITQEQLYDKMKDQYGTTVLQTMLLSNVLEDQYGSKVDKKAVEAEYNTLKEQYGDSFEDVLKQSNTTSKALKENIRSQLLMDAAIADNSKFTDADYKRAFETWTPKMTAQHILVADEATAKDLIAKINAGEDFDKLAKENSTDTATKEDGGKLPEFDYTSSLGTEFATAASKLKDGEVSKEPVQSQSGYHIIKMVKNPGKGKWEDHKKELKTILVTEIRNDQAKLTPILAKVIKKANVQIKDEDLKDAMAPFTQPAATSSSSESKK</sequence>
<evidence type="ECO:0000256" key="7">
    <source>
        <dbReference type="ARBA" id="ARBA00023136"/>
    </source>
</evidence>
<evidence type="ECO:0000259" key="13">
    <source>
        <dbReference type="PROSITE" id="PS50198"/>
    </source>
</evidence>
<protein>
    <recommendedName>
        <fullName evidence="11">Foldase protein PrsA</fullName>
        <ecNumber evidence="11">5.2.1.8</ecNumber>
    </recommendedName>
</protein>
<proteinExistence type="inferred from homology"/>
<comment type="function">
    <text evidence="11">Plays a major role in protein secretion by helping the post-translocational extracellular folding of several secreted proteins.</text>
</comment>
<dbReference type="Gene3D" id="1.10.3120.10">
    <property type="entry name" value="Trigger factor, C-terminal domain"/>
    <property type="match status" value="1"/>
</dbReference>
<keyword evidence="8 11" id="KW-0564">Palmitate</keyword>
<feature type="signal peptide" evidence="12">
    <location>
        <begin position="1"/>
        <end position="19"/>
    </location>
</feature>
<keyword evidence="10 11" id="KW-0449">Lipoprotein</keyword>
<dbReference type="InterPro" id="IPR000297">
    <property type="entry name" value="PPIase_PpiC"/>
</dbReference>
<dbReference type="HAMAP" id="MF_01145">
    <property type="entry name" value="Foldase_PrsA"/>
    <property type="match status" value="1"/>
</dbReference>
<evidence type="ECO:0000256" key="6">
    <source>
        <dbReference type="ARBA" id="ARBA00023110"/>
    </source>
</evidence>
<dbReference type="InterPro" id="IPR027304">
    <property type="entry name" value="Trigger_fact/SurA_dom_sf"/>
</dbReference>
<evidence type="ECO:0000256" key="12">
    <source>
        <dbReference type="SAM" id="SignalP"/>
    </source>
</evidence>
<dbReference type="STRING" id="1234679.BN424_1122"/>
<evidence type="ECO:0000313" key="14">
    <source>
        <dbReference type="EMBL" id="CCO10603.1"/>
    </source>
</evidence>
<accession>K8EFJ8</accession>
<name>K8EFJ8_CARML</name>
<evidence type="ECO:0000256" key="11">
    <source>
        <dbReference type="HAMAP-Rule" id="MF_01145"/>
    </source>
</evidence>
<evidence type="ECO:0000256" key="1">
    <source>
        <dbReference type="ARBA" id="ARBA00000971"/>
    </source>
</evidence>
<gene>
    <name evidence="14" type="primary">prsA2</name>
    <name evidence="11" type="synonym">prsA</name>
    <name evidence="14" type="ORF">BN424_1122</name>
</gene>
<dbReference type="PROSITE" id="PS50198">
    <property type="entry name" value="PPIC_PPIASE_2"/>
    <property type="match status" value="1"/>
</dbReference>
<feature type="chain" id="PRO_5038651535" description="Foldase protein PrsA" evidence="12">
    <location>
        <begin position="20"/>
        <end position="300"/>
    </location>
</feature>
<dbReference type="PANTHER" id="PTHR47245">
    <property type="entry name" value="PEPTIDYLPROLYL ISOMERASE"/>
    <property type="match status" value="1"/>
</dbReference>
<evidence type="ECO:0000256" key="3">
    <source>
        <dbReference type="ARBA" id="ARBA00006071"/>
    </source>
</evidence>
<keyword evidence="7 11" id="KW-0472">Membrane</keyword>
<keyword evidence="5 11" id="KW-0732">Signal</keyword>
<evidence type="ECO:0000256" key="2">
    <source>
        <dbReference type="ARBA" id="ARBA00004193"/>
    </source>
</evidence>
<comment type="subcellular location">
    <subcellularLocation>
        <location evidence="2 11">Cell membrane</location>
        <topology evidence="2 11">Lipid-anchor</topology>
    </subcellularLocation>
</comment>
<comment type="similarity">
    <text evidence="3 11">Belongs to the PrsA family.</text>
</comment>
<keyword evidence="9 11" id="KW-0413">Isomerase</keyword>
<feature type="domain" description="PpiC" evidence="13">
    <location>
        <begin position="138"/>
        <end position="230"/>
    </location>
</feature>
<keyword evidence="4 11" id="KW-1003">Cell membrane</keyword>
<dbReference type="PROSITE" id="PS51257">
    <property type="entry name" value="PROKAR_LIPOPROTEIN"/>
    <property type="match status" value="1"/>
</dbReference>